<keyword evidence="6" id="KW-0687">Ribonucleoprotein</keyword>
<proteinExistence type="inferred from homology"/>
<dbReference type="AlphaFoldDB" id="A0AAX6MTG9"/>
<dbReference type="SUPFAM" id="SSF57829">
    <property type="entry name" value="Zn-binding ribosomal proteins"/>
    <property type="match status" value="1"/>
</dbReference>
<evidence type="ECO:0000313" key="8">
    <source>
        <dbReference type="EMBL" id="KAK6955919.1"/>
    </source>
</evidence>
<dbReference type="GO" id="GO:0003735">
    <property type="term" value="F:structural constituent of ribosome"/>
    <property type="evidence" value="ECO:0007669"/>
    <property type="project" value="InterPro"/>
</dbReference>
<dbReference type="InterPro" id="IPR011332">
    <property type="entry name" value="Ribosomal_zn-bd"/>
</dbReference>
<comment type="similarity">
    <text evidence="2">Belongs to the bacterial ribosomal protein bL32 family.</text>
</comment>
<keyword evidence="4" id="KW-0689">Ribosomal protein</keyword>
<name>A0AAX6MTG9_9PEZI</name>
<dbReference type="EMBL" id="JBANMG010000003">
    <property type="protein sequence ID" value="KAK6955919.1"/>
    <property type="molecule type" value="Genomic_DNA"/>
</dbReference>
<dbReference type="GO" id="GO:0006412">
    <property type="term" value="P:translation"/>
    <property type="evidence" value="ECO:0007669"/>
    <property type="project" value="InterPro"/>
</dbReference>
<reference evidence="8 9" key="1">
    <citation type="journal article" date="2024" name="Front Chem Biol">
        <title>Unveiling the potential of Daldinia eschscholtzii MFLUCC 19-0629 through bioactivity and bioinformatics studies for enhanced sustainable agriculture production.</title>
        <authorList>
            <person name="Brooks S."/>
            <person name="Weaver J.A."/>
            <person name="Klomchit A."/>
            <person name="Alharthi S.A."/>
            <person name="Onlamun T."/>
            <person name="Nurani R."/>
            <person name="Vong T.K."/>
            <person name="Alberti F."/>
            <person name="Greco C."/>
        </authorList>
    </citation>
    <scope>NUCLEOTIDE SEQUENCE [LARGE SCALE GENOMIC DNA]</scope>
    <source>
        <strain evidence="8">MFLUCC 19-0629</strain>
    </source>
</reference>
<dbReference type="NCBIfam" id="TIGR01031">
    <property type="entry name" value="rpmF_bact"/>
    <property type="match status" value="1"/>
</dbReference>
<sequence length="137" mass="15014">MAALQQLRIASFFPSLFPRIASTSFQPSFRSTVLYAQHAQESRLPSVTDLAIAIPAAISQIPSLLGDIWEGILRAVPKKKTSHMKKRHRLLAGKALKDVTSLNKCPACGGIKKMHTLCSNCMGRLGGMLERDLKQKA</sequence>
<evidence type="ECO:0000256" key="3">
    <source>
        <dbReference type="ARBA" id="ARBA00022946"/>
    </source>
</evidence>
<dbReference type="InterPro" id="IPR051991">
    <property type="entry name" value="Mitoribosomal_protein_bL32"/>
</dbReference>
<organism evidence="8 9">
    <name type="scientific">Daldinia eschscholtzii</name>
    <dbReference type="NCBI Taxonomy" id="292717"/>
    <lineage>
        <taxon>Eukaryota</taxon>
        <taxon>Fungi</taxon>
        <taxon>Dikarya</taxon>
        <taxon>Ascomycota</taxon>
        <taxon>Pezizomycotina</taxon>
        <taxon>Sordariomycetes</taxon>
        <taxon>Xylariomycetidae</taxon>
        <taxon>Xylariales</taxon>
        <taxon>Hypoxylaceae</taxon>
        <taxon>Daldinia</taxon>
    </lineage>
</organism>
<evidence type="ECO:0000256" key="1">
    <source>
        <dbReference type="ARBA" id="ARBA00004173"/>
    </source>
</evidence>
<keyword evidence="9" id="KW-1185">Reference proteome</keyword>
<comment type="subcellular location">
    <subcellularLocation>
        <location evidence="1">Mitochondrion</location>
    </subcellularLocation>
</comment>
<dbReference type="PANTHER" id="PTHR21026:SF2">
    <property type="entry name" value="LARGE RIBOSOMAL SUBUNIT PROTEIN BL32M"/>
    <property type="match status" value="1"/>
</dbReference>
<comment type="caution">
    <text evidence="8">The sequence shown here is derived from an EMBL/GenBank/DDBJ whole genome shotgun (WGS) entry which is preliminary data.</text>
</comment>
<dbReference type="Proteomes" id="UP001369815">
    <property type="component" value="Unassembled WGS sequence"/>
</dbReference>
<dbReference type="PANTHER" id="PTHR21026">
    <property type="entry name" value="39S RIBOSOMAL PROTEIN L32, MITOCHONDRIAL"/>
    <property type="match status" value="1"/>
</dbReference>
<dbReference type="GO" id="GO:0005762">
    <property type="term" value="C:mitochondrial large ribosomal subunit"/>
    <property type="evidence" value="ECO:0007669"/>
    <property type="project" value="TreeGrafter"/>
</dbReference>
<evidence type="ECO:0000313" key="9">
    <source>
        <dbReference type="Proteomes" id="UP001369815"/>
    </source>
</evidence>
<keyword evidence="5" id="KW-0496">Mitochondrion</keyword>
<evidence type="ECO:0000256" key="6">
    <source>
        <dbReference type="ARBA" id="ARBA00023274"/>
    </source>
</evidence>
<dbReference type="Pfam" id="PF01783">
    <property type="entry name" value="Ribosomal_L32p"/>
    <property type="match status" value="1"/>
</dbReference>
<protein>
    <recommendedName>
        <fullName evidence="7">Large ribosomal subunit protein bL32m</fullName>
    </recommendedName>
</protein>
<evidence type="ECO:0000256" key="2">
    <source>
        <dbReference type="ARBA" id="ARBA00008560"/>
    </source>
</evidence>
<keyword evidence="3" id="KW-0809">Transit peptide</keyword>
<evidence type="ECO:0000256" key="5">
    <source>
        <dbReference type="ARBA" id="ARBA00023128"/>
    </source>
</evidence>
<gene>
    <name evidence="8" type="ORF">Daesc_003566</name>
</gene>
<evidence type="ECO:0000256" key="4">
    <source>
        <dbReference type="ARBA" id="ARBA00022980"/>
    </source>
</evidence>
<accession>A0AAX6MTG9</accession>
<evidence type="ECO:0000256" key="7">
    <source>
        <dbReference type="ARBA" id="ARBA00039935"/>
    </source>
</evidence>
<dbReference type="InterPro" id="IPR002677">
    <property type="entry name" value="Ribosomal_bL32"/>
</dbReference>